<dbReference type="AlphaFoldDB" id="A0A7Z7FBR7"/>
<proteinExistence type="predicted"/>
<comment type="caution">
    <text evidence="1">The sequence shown here is derived from an EMBL/GenBank/DDBJ whole genome shotgun (WGS) entry which is preliminary data.</text>
</comment>
<accession>A0A7Z7FBR7</accession>
<evidence type="ECO:0000313" key="1">
    <source>
        <dbReference type="EMBL" id="SDF45308.1"/>
    </source>
</evidence>
<name>A0A7Z7FBR7_9EURY</name>
<dbReference type="RefSeq" id="WP_091708543.1">
    <property type="nucleotide sequence ID" value="NZ_FNCA01000002.1"/>
</dbReference>
<organism evidence="1 2">
    <name type="scientific">Methanolobus vulcani</name>
    <dbReference type="NCBI Taxonomy" id="38026"/>
    <lineage>
        <taxon>Archaea</taxon>
        <taxon>Methanobacteriati</taxon>
        <taxon>Methanobacteriota</taxon>
        <taxon>Stenosarchaea group</taxon>
        <taxon>Methanomicrobia</taxon>
        <taxon>Methanosarcinales</taxon>
        <taxon>Methanosarcinaceae</taxon>
        <taxon>Methanolobus</taxon>
    </lineage>
</organism>
<reference evidence="1 2" key="1">
    <citation type="submission" date="2016-10" db="EMBL/GenBank/DDBJ databases">
        <authorList>
            <person name="Varghese N."/>
            <person name="Submissions S."/>
        </authorList>
    </citation>
    <scope>NUCLEOTIDE SEQUENCE [LARGE SCALE GENOMIC DNA]</scope>
    <source>
        <strain evidence="1 2">PL 12/M</strain>
    </source>
</reference>
<dbReference type="EMBL" id="FNCA01000002">
    <property type="protein sequence ID" value="SDF45308.1"/>
    <property type="molecule type" value="Genomic_DNA"/>
</dbReference>
<sequence>MPDFVSVDMKKYRDEKTRRHIALIQDDMEHCCTPCRYACISEAMQQLYDNHPPSRIQTLLLQFKEKSENHSNESFVQKLKELLFVN</sequence>
<keyword evidence="2" id="KW-1185">Reference proteome</keyword>
<dbReference type="OrthoDB" id="123329at2157"/>
<evidence type="ECO:0000313" key="2">
    <source>
        <dbReference type="Proteomes" id="UP000199259"/>
    </source>
</evidence>
<protein>
    <submittedName>
        <fullName evidence="1">Uncharacterized protein</fullName>
    </submittedName>
</protein>
<gene>
    <name evidence="1" type="ORF">SAMN04488589_0569</name>
</gene>
<dbReference type="Proteomes" id="UP000199259">
    <property type="component" value="Unassembled WGS sequence"/>
</dbReference>